<keyword evidence="3" id="KW-1185">Reference proteome</keyword>
<dbReference type="SUPFAM" id="SSF47175">
    <property type="entry name" value="Cytochromes"/>
    <property type="match status" value="1"/>
</dbReference>
<feature type="signal peptide" evidence="1">
    <location>
        <begin position="1"/>
        <end position="21"/>
    </location>
</feature>
<dbReference type="GO" id="GO:0009055">
    <property type="term" value="F:electron transfer activity"/>
    <property type="evidence" value="ECO:0007669"/>
    <property type="project" value="InterPro"/>
</dbReference>
<dbReference type="EMBL" id="PHUF01000008">
    <property type="protein sequence ID" value="PKB13307.1"/>
    <property type="molecule type" value="Genomic_DNA"/>
</dbReference>
<evidence type="ECO:0000256" key="1">
    <source>
        <dbReference type="SAM" id="SignalP"/>
    </source>
</evidence>
<dbReference type="AlphaFoldDB" id="A0A2N0H314"/>
<dbReference type="GO" id="GO:0005506">
    <property type="term" value="F:iron ion binding"/>
    <property type="evidence" value="ECO:0007669"/>
    <property type="project" value="InterPro"/>
</dbReference>
<dbReference type="GO" id="GO:0022900">
    <property type="term" value="P:electron transport chain"/>
    <property type="evidence" value="ECO:0007669"/>
    <property type="project" value="InterPro"/>
</dbReference>
<dbReference type="GO" id="GO:0020037">
    <property type="term" value="F:heme binding"/>
    <property type="evidence" value="ECO:0007669"/>
    <property type="project" value="InterPro"/>
</dbReference>
<dbReference type="Gene3D" id="1.20.120.10">
    <property type="entry name" value="Cytochrome c/b562"/>
    <property type="match status" value="1"/>
</dbReference>
<evidence type="ECO:0000313" key="2">
    <source>
        <dbReference type="EMBL" id="PKB13307.1"/>
    </source>
</evidence>
<gene>
    <name evidence="2" type="ORF">B0I00_3345</name>
</gene>
<comment type="caution">
    <text evidence="2">The sequence shown here is derived from an EMBL/GenBank/DDBJ whole genome shotgun (WGS) entry which is preliminary data.</text>
</comment>
<dbReference type="RefSeq" id="WP_100868523.1">
    <property type="nucleotide sequence ID" value="NZ_PHUF01000008.1"/>
</dbReference>
<dbReference type="InterPro" id="IPR015984">
    <property type="entry name" value="Cyt_c_prime_subgr"/>
</dbReference>
<organism evidence="2 3">
    <name type="scientific">Novosphingobium kunmingense</name>
    <dbReference type="NCBI Taxonomy" id="1211806"/>
    <lineage>
        <taxon>Bacteria</taxon>
        <taxon>Pseudomonadati</taxon>
        <taxon>Pseudomonadota</taxon>
        <taxon>Alphaproteobacteria</taxon>
        <taxon>Sphingomonadales</taxon>
        <taxon>Sphingomonadaceae</taxon>
        <taxon>Novosphingobium</taxon>
    </lineage>
</organism>
<dbReference type="Proteomes" id="UP000232587">
    <property type="component" value="Unassembled WGS sequence"/>
</dbReference>
<dbReference type="InterPro" id="IPR010980">
    <property type="entry name" value="Cyt_c/b562"/>
</dbReference>
<evidence type="ECO:0000313" key="3">
    <source>
        <dbReference type="Proteomes" id="UP000232587"/>
    </source>
</evidence>
<sequence length="160" mass="15998">MRTATFLIATGLALTGWAALAKPVAAPASPTPAEIVAARQAGMAMSAATFTTIRTANAAGTPMKDLAFAAGALAKWGASMPALFHPSTRTVTSRAKPEVWTDKPGFAARTAAFADATRALAAAAKADDKVAFAAALASTGAACKGCHDSYQVPPPAAKPG</sequence>
<dbReference type="PROSITE" id="PS51009">
    <property type="entry name" value="CYTCII"/>
    <property type="match status" value="1"/>
</dbReference>
<accession>A0A2N0H314</accession>
<feature type="chain" id="PRO_5014741494" evidence="1">
    <location>
        <begin position="22"/>
        <end position="160"/>
    </location>
</feature>
<dbReference type="InterPro" id="IPR002321">
    <property type="entry name" value="Cyt_c_II"/>
</dbReference>
<keyword evidence="1" id="KW-0732">Signal</keyword>
<name>A0A2N0H314_9SPHN</name>
<protein>
    <submittedName>
        <fullName evidence="2">Cytochrome c556</fullName>
    </submittedName>
</protein>
<reference evidence="2 3" key="1">
    <citation type="submission" date="2017-11" db="EMBL/GenBank/DDBJ databases">
        <title>Genomic Encyclopedia of Type Strains, Phase III (KMG-III): the genomes of soil and plant-associated and newly described type strains.</title>
        <authorList>
            <person name="Whitman W."/>
        </authorList>
    </citation>
    <scope>NUCLEOTIDE SEQUENCE [LARGE SCALE GENOMIC DNA]</scope>
    <source>
        <strain evidence="2 3">CGMCC 1.12274</strain>
    </source>
</reference>
<proteinExistence type="predicted"/>
<dbReference type="PRINTS" id="PR00608">
    <property type="entry name" value="CYTCHROMECII"/>
</dbReference>
<dbReference type="Pfam" id="PF01322">
    <property type="entry name" value="Cytochrom_C_2"/>
    <property type="match status" value="1"/>
</dbReference>